<accession>A0AAD5V654</accession>
<name>A0AAD5V654_9APHY</name>
<evidence type="ECO:0000259" key="2">
    <source>
        <dbReference type="Pfam" id="PF20153"/>
    </source>
</evidence>
<evidence type="ECO:0000313" key="3">
    <source>
        <dbReference type="EMBL" id="KAJ3487022.1"/>
    </source>
</evidence>
<evidence type="ECO:0000313" key="4">
    <source>
        <dbReference type="Proteomes" id="UP001212997"/>
    </source>
</evidence>
<feature type="transmembrane region" description="Helical" evidence="1">
    <location>
        <begin position="217"/>
        <end position="237"/>
    </location>
</feature>
<protein>
    <recommendedName>
        <fullName evidence="2">DUF6535 domain-containing protein</fullName>
    </recommendedName>
</protein>
<feature type="transmembrane region" description="Helical" evidence="1">
    <location>
        <begin position="165"/>
        <end position="183"/>
    </location>
</feature>
<proteinExistence type="predicted"/>
<dbReference type="AlphaFoldDB" id="A0AAD5V654"/>
<dbReference type="Proteomes" id="UP001212997">
    <property type="component" value="Unassembled WGS sequence"/>
</dbReference>
<keyword evidence="4" id="KW-1185">Reference proteome</keyword>
<dbReference type="InterPro" id="IPR045338">
    <property type="entry name" value="DUF6535"/>
</dbReference>
<feature type="transmembrane region" description="Helical" evidence="1">
    <location>
        <begin position="249"/>
        <end position="267"/>
    </location>
</feature>
<keyword evidence="1" id="KW-1133">Transmembrane helix</keyword>
<gene>
    <name evidence="3" type="ORF">NLI96_g3823</name>
</gene>
<keyword evidence="1" id="KW-0472">Membrane</keyword>
<dbReference type="EMBL" id="JANAWD010000104">
    <property type="protein sequence ID" value="KAJ3487022.1"/>
    <property type="molecule type" value="Genomic_DNA"/>
</dbReference>
<comment type="caution">
    <text evidence="3">The sequence shown here is derived from an EMBL/GenBank/DDBJ whole genome shotgun (WGS) entry which is preliminary data.</text>
</comment>
<organism evidence="3 4">
    <name type="scientific">Meripilus lineatus</name>
    <dbReference type="NCBI Taxonomy" id="2056292"/>
    <lineage>
        <taxon>Eukaryota</taxon>
        <taxon>Fungi</taxon>
        <taxon>Dikarya</taxon>
        <taxon>Basidiomycota</taxon>
        <taxon>Agaricomycotina</taxon>
        <taxon>Agaricomycetes</taxon>
        <taxon>Polyporales</taxon>
        <taxon>Meripilaceae</taxon>
        <taxon>Meripilus</taxon>
    </lineage>
</organism>
<evidence type="ECO:0000256" key="1">
    <source>
        <dbReference type="SAM" id="Phobius"/>
    </source>
</evidence>
<sequence length="599" mass="67437">MEHAQGPVQQVEVVSPNVSRQTSWSPTVLVETSKMGTMDPSEPLLPPPQREISNQNLGTAGWTRLSKILHTYDETKVKDCKEDIDTLLVFAGLFSAVLTAFNIEFYRSLQQDPTELSTRLLLQISQQLVSLVNSSDRNSSSLSHNLILSAPSYEPTNSSIRINTLWFTSLVFSLVTASLGMLVKQWLREYMVGEHISPKERCRVRYLRHQGLVQWRVFEIAAVLPLLLQFSLILFFVGLCDFARSLHPVVAWVVTTSIIVWLVVYAAGTIAPAFSDFCPYNTPSLRSSLKYIRSLLVRVGSHQSQAHIFDDGQQFVRTNPKLDMEVLVGADKAFMDADFLGIIRQCLADYGGHIVVPWIREMIERRTNSKVKSLARISSLWDLTITEQATTVHVLVDTIHRSLDRHYRYGELLEWGSWMGEALACVNAIANVEQLPSVEQVVSRLLAHGEEITKGTLECLSSTFYLPHRGRGLPHAFSPQSMSNVILGAHQLLDQESLNPLRLYEVVSALAERMQVDDLEKCYHELNFLMQRFAPAIKDRRTAGDWVDRFYLKGYLDRSITLNNLLPGMVHADLLLTLVNAYNMCGSPLTPATSPPNTP</sequence>
<reference evidence="3" key="1">
    <citation type="submission" date="2022-07" db="EMBL/GenBank/DDBJ databases">
        <title>Genome Sequence of Physisporinus lineatus.</title>
        <authorList>
            <person name="Buettner E."/>
        </authorList>
    </citation>
    <scope>NUCLEOTIDE SEQUENCE</scope>
    <source>
        <strain evidence="3">VT162</strain>
    </source>
</reference>
<keyword evidence="1" id="KW-0812">Transmembrane</keyword>
<feature type="domain" description="DUF6535" evidence="2">
    <location>
        <begin position="62"/>
        <end position="243"/>
    </location>
</feature>
<dbReference type="Pfam" id="PF20153">
    <property type="entry name" value="DUF6535"/>
    <property type="match status" value="1"/>
</dbReference>